<dbReference type="RefSeq" id="WP_109457403.1">
    <property type="nucleotide sequence ID" value="NZ_QFBC01000002.1"/>
</dbReference>
<organism evidence="1 2">
    <name type="scientific">Metarhizobium album</name>
    <dbReference type="NCBI Taxonomy" id="2182425"/>
    <lineage>
        <taxon>Bacteria</taxon>
        <taxon>Pseudomonadati</taxon>
        <taxon>Pseudomonadota</taxon>
        <taxon>Alphaproteobacteria</taxon>
        <taxon>Hyphomicrobiales</taxon>
        <taxon>Rhizobiaceae</taxon>
        <taxon>Metarhizobium</taxon>
    </lineage>
</organism>
<sequence length="69" mass="7495">MFAETGDGTYIPFFDKLWVLDIPATSVAGTPVFSGLTTVKAMSHSNISAEAAANEVDAFIRKWNKQSEN</sequence>
<comment type="caution">
    <text evidence="1">The sequence shown here is derived from an EMBL/GenBank/DDBJ whole genome shotgun (WGS) entry which is preliminary data.</text>
</comment>
<reference evidence="1 2" key="1">
    <citation type="submission" date="2018-05" db="EMBL/GenBank/DDBJ databases">
        <title>The draft genome of strain NS-104.</title>
        <authorList>
            <person name="Hang P."/>
            <person name="Jiang J."/>
        </authorList>
    </citation>
    <scope>NUCLEOTIDE SEQUENCE [LARGE SCALE GENOMIC DNA]</scope>
    <source>
        <strain evidence="1 2">NS-104</strain>
    </source>
</reference>
<evidence type="ECO:0000313" key="2">
    <source>
        <dbReference type="Proteomes" id="UP000245252"/>
    </source>
</evidence>
<gene>
    <name evidence="1" type="ORF">DEM27_06590</name>
</gene>
<evidence type="ECO:0000313" key="1">
    <source>
        <dbReference type="EMBL" id="PWE57299.1"/>
    </source>
</evidence>
<proteinExistence type="predicted"/>
<accession>A0A2U2DVS2</accession>
<name>A0A2U2DVS2_9HYPH</name>
<dbReference type="AlphaFoldDB" id="A0A2U2DVS2"/>
<dbReference type="EMBL" id="QFBC01000002">
    <property type="protein sequence ID" value="PWE57299.1"/>
    <property type="molecule type" value="Genomic_DNA"/>
</dbReference>
<keyword evidence="2" id="KW-1185">Reference proteome</keyword>
<protein>
    <submittedName>
        <fullName evidence="1">Uncharacterized protein</fullName>
    </submittedName>
</protein>
<dbReference type="Proteomes" id="UP000245252">
    <property type="component" value="Unassembled WGS sequence"/>
</dbReference>